<comment type="caution">
    <text evidence="9">The sequence shown here is derived from an EMBL/GenBank/DDBJ whole genome shotgun (WGS) entry which is preliminary data.</text>
</comment>
<dbReference type="InterPro" id="IPR013783">
    <property type="entry name" value="Ig-like_fold"/>
</dbReference>
<dbReference type="EMBL" id="UYJE01008984">
    <property type="protein sequence ID" value="VDI69061.1"/>
    <property type="molecule type" value="Genomic_DNA"/>
</dbReference>
<dbReference type="Proteomes" id="UP000596742">
    <property type="component" value="Unassembled WGS sequence"/>
</dbReference>
<dbReference type="SMART" id="SM00321">
    <property type="entry name" value="WSC"/>
    <property type="match status" value="1"/>
</dbReference>
<evidence type="ECO:0000256" key="3">
    <source>
        <dbReference type="ARBA" id="ARBA00022737"/>
    </source>
</evidence>
<dbReference type="OrthoDB" id="6159277at2759"/>
<evidence type="ECO:0000259" key="7">
    <source>
        <dbReference type="PROSITE" id="PS50093"/>
    </source>
</evidence>
<dbReference type="SUPFAM" id="SSF49299">
    <property type="entry name" value="PKD domain"/>
    <property type="match status" value="1"/>
</dbReference>
<dbReference type="InterPro" id="IPR035986">
    <property type="entry name" value="PKD_dom_sf"/>
</dbReference>
<evidence type="ECO:0000313" key="10">
    <source>
        <dbReference type="Proteomes" id="UP000596742"/>
    </source>
</evidence>
<dbReference type="Pfam" id="PF01822">
    <property type="entry name" value="WSC"/>
    <property type="match status" value="1"/>
</dbReference>
<dbReference type="SMART" id="SM00089">
    <property type="entry name" value="PKD"/>
    <property type="match status" value="1"/>
</dbReference>
<dbReference type="InterPro" id="IPR000601">
    <property type="entry name" value="PKD_dom"/>
</dbReference>
<keyword evidence="5" id="KW-0472">Membrane</keyword>
<proteinExistence type="predicted"/>
<organism evidence="9 10">
    <name type="scientific">Mytilus galloprovincialis</name>
    <name type="common">Mediterranean mussel</name>
    <dbReference type="NCBI Taxonomy" id="29158"/>
    <lineage>
        <taxon>Eukaryota</taxon>
        <taxon>Metazoa</taxon>
        <taxon>Spiralia</taxon>
        <taxon>Lophotrochozoa</taxon>
        <taxon>Mollusca</taxon>
        <taxon>Bivalvia</taxon>
        <taxon>Autobranchia</taxon>
        <taxon>Pteriomorphia</taxon>
        <taxon>Mytilida</taxon>
        <taxon>Mytiloidea</taxon>
        <taxon>Mytilidae</taxon>
        <taxon>Mytilinae</taxon>
        <taxon>Mytilus</taxon>
    </lineage>
</organism>
<dbReference type="GO" id="GO:0005261">
    <property type="term" value="F:monoatomic cation channel activity"/>
    <property type="evidence" value="ECO:0007669"/>
    <property type="project" value="TreeGrafter"/>
</dbReference>
<name>A0A8B6GU40_MYTGA</name>
<feature type="domain" description="WSC" evidence="8">
    <location>
        <begin position="16"/>
        <end position="108"/>
    </location>
</feature>
<evidence type="ECO:0008006" key="11">
    <source>
        <dbReference type="Google" id="ProtNLM"/>
    </source>
</evidence>
<dbReference type="CDD" id="cd00146">
    <property type="entry name" value="PKD"/>
    <property type="match status" value="1"/>
</dbReference>
<keyword evidence="2" id="KW-0812">Transmembrane</keyword>
<comment type="subcellular location">
    <subcellularLocation>
        <location evidence="1">Membrane</location>
        <topology evidence="1">Multi-pass membrane protein</topology>
    </subcellularLocation>
</comment>
<dbReference type="GO" id="GO:0005886">
    <property type="term" value="C:plasma membrane"/>
    <property type="evidence" value="ECO:0007669"/>
    <property type="project" value="TreeGrafter"/>
</dbReference>
<evidence type="ECO:0000256" key="5">
    <source>
        <dbReference type="ARBA" id="ARBA00023136"/>
    </source>
</evidence>
<keyword evidence="3" id="KW-0677">Repeat</keyword>
<dbReference type="GO" id="GO:0006816">
    <property type="term" value="P:calcium ion transport"/>
    <property type="evidence" value="ECO:0007669"/>
    <property type="project" value="TreeGrafter"/>
</dbReference>
<dbReference type="AlphaFoldDB" id="A0A8B6GU40"/>
<evidence type="ECO:0000313" key="9">
    <source>
        <dbReference type="EMBL" id="VDI69061.1"/>
    </source>
</evidence>
<feature type="compositionally biased region" description="Low complexity" evidence="6">
    <location>
        <begin position="657"/>
        <end position="676"/>
    </location>
</feature>
<evidence type="ECO:0000256" key="6">
    <source>
        <dbReference type="SAM" id="MobiDB-lite"/>
    </source>
</evidence>
<dbReference type="Gene3D" id="2.60.40.10">
    <property type="entry name" value="Immunoglobulins"/>
    <property type="match status" value="1"/>
</dbReference>
<dbReference type="InterPro" id="IPR002889">
    <property type="entry name" value="WSC_carb-bd"/>
</dbReference>
<sequence>MIVQTALLLGRVKFIYSAYQGCYQDSPVSRELYVNPGNYDPSSIDATECENLCGRQGYRYAGLTAGKVCLCGQTITSSATGICDVTCPGDITQFCGTSDIYDSVYTAPVKMTGFKIVPAKEIMETYALSTINFNITGGTGLLFNGTIYDGGPSFGPLTTQLVNYNIRRSGEVGMTANVTNDIDTMFDETALKVQTRVKKLKLSCEETVVMQTRFDCYLTVAMGTNLNIEVDMGDGKVYALKSPGTKSLMTGQSSGITSGATYPGDMLYFMPEHTIPNNGTLAALEFRATATGLIYVQVYRPFCAPDYYFCPKSSSCILNGVLCNSQPSDTRWKQKCGSGTIYSLVKRECVDMSTGQLVPRTVTQDWSSMPMKKYTLVGQIDVTITTLGQQFYEIPDVDLLSVEQGDVMALNEPTGRIAILTATGKNYEFYYDVNSDTAWGSRLTLGYNLTTTPSILTSQHALKTFIEKPSRIKFRHTFLGIDAFYNVTATVQNDVTNPPRQDVVLVEQLILIADVHIEVPYAVATNESFYFNVSQHNGTKPVYTWDFGNGEGIITTERYVQHTYNETGVYTVTFTAKNAVNSITNTYTIIVQDPIQNLTVEKYHIPSIWGNLSTVLWNITQGTNVTYKAIMGDGIMYIFSYPFIAIVVETTDHDNNSTNSTEVIPMNSNTTTSTPPVLLQPKYDGTSNGNANIIR</sequence>
<dbReference type="PROSITE" id="PS50093">
    <property type="entry name" value="PKD"/>
    <property type="match status" value="1"/>
</dbReference>
<evidence type="ECO:0000256" key="4">
    <source>
        <dbReference type="ARBA" id="ARBA00022989"/>
    </source>
</evidence>
<evidence type="ECO:0000259" key="8">
    <source>
        <dbReference type="PROSITE" id="PS51212"/>
    </source>
</evidence>
<dbReference type="InterPro" id="IPR022409">
    <property type="entry name" value="PKD/Chitinase_dom"/>
</dbReference>
<protein>
    <recommendedName>
        <fullName evidence="11">PKD domain-containing protein</fullName>
    </recommendedName>
</protein>
<dbReference type="PROSITE" id="PS51212">
    <property type="entry name" value="WSC"/>
    <property type="match status" value="1"/>
</dbReference>
<evidence type="ECO:0000256" key="2">
    <source>
        <dbReference type="ARBA" id="ARBA00022692"/>
    </source>
</evidence>
<dbReference type="PANTHER" id="PTHR46730">
    <property type="entry name" value="POLYCYSTIN-1"/>
    <property type="match status" value="1"/>
</dbReference>
<keyword evidence="4" id="KW-1133">Transmembrane helix</keyword>
<feature type="domain" description="PKD" evidence="7">
    <location>
        <begin position="512"/>
        <end position="598"/>
    </location>
</feature>
<dbReference type="PANTHER" id="PTHR46730:SF4">
    <property type="entry name" value="POLYCYSTIC KIDNEY DISEASE PROTEIN 1-LIKE 1"/>
    <property type="match status" value="1"/>
</dbReference>
<evidence type="ECO:0000256" key="1">
    <source>
        <dbReference type="ARBA" id="ARBA00004141"/>
    </source>
</evidence>
<feature type="region of interest" description="Disordered" evidence="6">
    <location>
        <begin position="657"/>
        <end position="681"/>
    </location>
</feature>
<keyword evidence="10" id="KW-1185">Reference proteome</keyword>
<dbReference type="Pfam" id="PF00801">
    <property type="entry name" value="PKD"/>
    <property type="match status" value="1"/>
</dbReference>
<accession>A0A8B6GU40</accession>
<reference evidence="9" key="1">
    <citation type="submission" date="2018-11" db="EMBL/GenBank/DDBJ databases">
        <authorList>
            <person name="Alioto T."/>
            <person name="Alioto T."/>
        </authorList>
    </citation>
    <scope>NUCLEOTIDE SEQUENCE</scope>
</reference>
<gene>
    <name evidence="9" type="ORF">MGAL_10B085105</name>
</gene>